<protein>
    <submittedName>
        <fullName evidence="2">Methyltransferase</fullName>
    </submittedName>
</protein>
<dbReference type="Pfam" id="PF13679">
    <property type="entry name" value="Methyltransf_32"/>
    <property type="match status" value="1"/>
</dbReference>
<sequence length="202" mass="24304">MEENRYDEMLNIWTGGSQDGFYSSFHYHRYEPTPYADLEKLFEQYQLKESDTVIDFGCGKGRLAFLLHYMFRASVLGVEMNEEFCQDAMENLEHYSRKVKEGEDKITFYCGLAEEFEIGPKDNRFYFFNPFSVQIFTKVINNILISLEKEPREVHLILYYPSEDYIYYLESQTSFQLWKEIELPSLNDRNSDERFLIYRLVY</sequence>
<reference evidence="2 3" key="1">
    <citation type="submission" date="2018-08" db="EMBL/GenBank/DDBJ databases">
        <title>Bacillus jemisoniae sp. nov., Bacillus chryseoplanitiae sp. nov., Bacillus resnikiae sp. nov., and Bacillus frankliniae sp. nov., isolated from Viking spacecraft and associated surfaces.</title>
        <authorList>
            <person name="Seuylemezian A."/>
            <person name="Vaishampayan P."/>
        </authorList>
    </citation>
    <scope>NUCLEOTIDE SEQUENCE [LARGE SCALE GENOMIC DNA]</scope>
    <source>
        <strain evidence="2 3">JJ-247</strain>
    </source>
</reference>
<keyword evidence="2" id="KW-0489">Methyltransferase</keyword>
<dbReference type="GO" id="GO:0008168">
    <property type="term" value="F:methyltransferase activity"/>
    <property type="evidence" value="ECO:0007669"/>
    <property type="project" value="UniProtKB-KW"/>
</dbReference>
<dbReference type="GO" id="GO:0032259">
    <property type="term" value="P:methylation"/>
    <property type="evidence" value="ECO:0007669"/>
    <property type="project" value="UniProtKB-KW"/>
</dbReference>
<comment type="caution">
    <text evidence="2">The sequence shown here is derived from an EMBL/GenBank/DDBJ whole genome shotgun (WGS) entry which is preliminary data.</text>
</comment>
<proteinExistence type="predicted"/>
<dbReference type="OrthoDB" id="9780095at2"/>
<evidence type="ECO:0000313" key="3">
    <source>
        <dbReference type="Proteomes" id="UP000265816"/>
    </source>
</evidence>
<organism evidence="2 3">
    <name type="scientific">Mesobacillus zeae</name>
    <dbReference type="NCBI Taxonomy" id="1917180"/>
    <lineage>
        <taxon>Bacteria</taxon>
        <taxon>Bacillati</taxon>
        <taxon>Bacillota</taxon>
        <taxon>Bacilli</taxon>
        <taxon>Bacillales</taxon>
        <taxon>Bacillaceae</taxon>
        <taxon>Mesobacillus</taxon>
    </lineage>
</organism>
<dbReference type="RefSeq" id="WP_119111754.1">
    <property type="nucleotide sequence ID" value="NZ_CBCSEO010000007.1"/>
</dbReference>
<name>A0A398BD07_9BACI</name>
<feature type="domain" description="Methyltransferase" evidence="1">
    <location>
        <begin position="39"/>
        <end position="96"/>
    </location>
</feature>
<dbReference type="CDD" id="cd02440">
    <property type="entry name" value="AdoMet_MTases"/>
    <property type="match status" value="1"/>
</dbReference>
<evidence type="ECO:0000259" key="1">
    <source>
        <dbReference type="Pfam" id="PF13679"/>
    </source>
</evidence>
<accession>A0A398BD07</accession>
<keyword evidence="3" id="KW-1185">Reference proteome</keyword>
<gene>
    <name evidence="2" type="ORF">D1970_04790</name>
</gene>
<keyword evidence="2" id="KW-0808">Transferase</keyword>
<dbReference type="AlphaFoldDB" id="A0A398BD07"/>
<dbReference type="SUPFAM" id="SSF53335">
    <property type="entry name" value="S-adenosyl-L-methionine-dependent methyltransferases"/>
    <property type="match status" value="1"/>
</dbReference>
<dbReference type="InterPro" id="IPR025714">
    <property type="entry name" value="Methyltranfer_dom"/>
</dbReference>
<evidence type="ECO:0000313" key="2">
    <source>
        <dbReference type="EMBL" id="RID87494.1"/>
    </source>
</evidence>
<dbReference type="InterPro" id="IPR029063">
    <property type="entry name" value="SAM-dependent_MTases_sf"/>
</dbReference>
<dbReference type="EMBL" id="QWVT01000009">
    <property type="protein sequence ID" value="RID87494.1"/>
    <property type="molecule type" value="Genomic_DNA"/>
</dbReference>
<dbReference type="Gene3D" id="3.40.50.150">
    <property type="entry name" value="Vaccinia Virus protein VP39"/>
    <property type="match status" value="1"/>
</dbReference>
<dbReference type="Proteomes" id="UP000265816">
    <property type="component" value="Unassembled WGS sequence"/>
</dbReference>